<dbReference type="Proteomes" id="UP000185146">
    <property type="component" value="Chromosome"/>
</dbReference>
<gene>
    <name evidence="1" type="ORF">BL240_16915</name>
</gene>
<organism evidence="1 2">
    <name type="scientific">Pseudomonas putida</name>
    <name type="common">Arthrobacter siderocapsulatus</name>
    <dbReference type="NCBI Taxonomy" id="303"/>
    <lineage>
        <taxon>Bacteria</taxon>
        <taxon>Pseudomonadati</taxon>
        <taxon>Pseudomonadota</taxon>
        <taxon>Gammaproteobacteria</taxon>
        <taxon>Pseudomonadales</taxon>
        <taxon>Pseudomonadaceae</taxon>
        <taxon>Pseudomonas</taxon>
    </lineage>
</organism>
<protein>
    <recommendedName>
        <fullName evidence="3">Lipoprotein</fullName>
    </recommendedName>
</protein>
<evidence type="ECO:0008006" key="3">
    <source>
        <dbReference type="Google" id="ProtNLM"/>
    </source>
</evidence>
<dbReference type="AlphaFoldDB" id="A0A1L5PS81"/>
<proteinExistence type="predicted"/>
<dbReference type="EMBL" id="CP018743">
    <property type="protein sequence ID" value="APO83042.1"/>
    <property type="molecule type" value="Genomic_DNA"/>
</dbReference>
<accession>A0A1L5PS81</accession>
<reference evidence="1 2" key="1">
    <citation type="submission" date="2016-12" db="EMBL/GenBank/DDBJ databases">
        <title>Draft Genome Sequence of Mercury Resistant Pseudomonas DRA525.</title>
        <authorList>
            <person name="Drace K.M."/>
        </authorList>
    </citation>
    <scope>NUCLEOTIDE SEQUENCE [LARGE SCALE GENOMIC DNA]</scope>
    <source>
        <strain evidence="1 2">DRA525</strain>
    </source>
</reference>
<dbReference type="PROSITE" id="PS51257">
    <property type="entry name" value="PROKAR_LIPOPROTEIN"/>
    <property type="match status" value="1"/>
</dbReference>
<name>A0A1L5PS81_PSEPU</name>
<evidence type="ECO:0000313" key="2">
    <source>
        <dbReference type="Proteomes" id="UP000185146"/>
    </source>
</evidence>
<evidence type="ECO:0000313" key="1">
    <source>
        <dbReference type="EMBL" id="APO83042.1"/>
    </source>
</evidence>
<sequence>MKAEVLQMKWMVAALAVTLGGCVSVTELEQSRETLDVISGKSPRAYADCVKQKLADSRDPLVEEQRGDGLRLIVPQKISSGGGPAALVDIDKRGSGSSIKLHERLNNFPLRLGDVRTAATQCISGS</sequence>